<keyword evidence="3" id="KW-0805">Transcription regulation</keyword>
<gene>
    <name evidence="9" type="ORF">FB473_001089</name>
</gene>
<keyword evidence="4" id="KW-0731">Sigma factor</keyword>
<comment type="caution">
    <text evidence="9">The sequence shown here is derived from an EMBL/GenBank/DDBJ whole genome shotgun (WGS) entry which is preliminary data.</text>
</comment>
<evidence type="ECO:0000259" key="8">
    <source>
        <dbReference type="Pfam" id="PF12680"/>
    </source>
</evidence>
<dbReference type="Pfam" id="PF08281">
    <property type="entry name" value="Sigma70_r4_2"/>
    <property type="match status" value="1"/>
</dbReference>
<dbReference type="RefSeq" id="WP_167165444.1">
    <property type="nucleotide sequence ID" value="NZ_BAAAOO010000003.1"/>
</dbReference>
<dbReference type="InterPro" id="IPR052704">
    <property type="entry name" value="ECF_Sigma-70_Domain"/>
</dbReference>
<evidence type="ECO:0000256" key="5">
    <source>
        <dbReference type="ARBA" id="ARBA00023163"/>
    </source>
</evidence>
<dbReference type="NCBIfam" id="NF007214">
    <property type="entry name" value="PRK09636.1"/>
    <property type="match status" value="1"/>
</dbReference>
<keyword evidence="5" id="KW-0804">Transcription</keyword>
<dbReference type="NCBIfam" id="TIGR02937">
    <property type="entry name" value="sigma70-ECF"/>
    <property type="match status" value="1"/>
</dbReference>
<dbReference type="SUPFAM" id="SSF88659">
    <property type="entry name" value="Sigma3 and sigma4 domains of RNA polymerase sigma factors"/>
    <property type="match status" value="1"/>
</dbReference>
<comment type="subunit">
    <text evidence="2">Interacts transiently with the RNA polymerase catalytic core formed by RpoA, RpoB, RpoC and RpoZ (2 alpha, 1 beta, 1 beta' and 1 omega subunit) to form the RNA polymerase holoenzyme that can initiate transcription.</text>
</comment>
<dbReference type="Proteomes" id="UP000749311">
    <property type="component" value="Unassembled WGS sequence"/>
</dbReference>
<evidence type="ECO:0000256" key="4">
    <source>
        <dbReference type="ARBA" id="ARBA00023082"/>
    </source>
</evidence>
<dbReference type="PANTHER" id="PTHR30173">
    <property type="entry name" value="SIGMA 19 FACTOR"/>
    <property type="match status" value="1"/>
</dbReference>
<dbReference type="InterPro" id="IPR014284">
    <property type="entry name" value="RNA_pol_sigma-70_dom"/>
</dbReference>
<dbReference type="InterPro" id="IPR007627">
    <property type="entry name" value="RNA_pol_sigma70_r2"/>
</dbReference>
<evidence type="ECO:0000256" key="3">
    <source>
        <dbReference type="ARBA" id="ARBA00023015"/>
    </source>
</evidence>
<comment type="similarity">
    <text evidence="1">Belongs to the sigma-70 factor family. ECF subfamily.</text>
</comment>
<sequence>MESLGDAEKDEWVRLRSAAYRLLATLSDAEDAVQETFARWARLTEGQRAEIVAPQAWRRRVLGRVCIDQLRSARARRETYVGQWLPEPVPDVVFAPRTGRSPAESAETAEAVSMALMIVLERMTPAERVSLLLHDVFGYSFAEIAEILDRTQAACRQLASSARGRIDRERSQAVSVAEHRRVNEAFRAAWASGDIAALVAVLDPDVVMVTDGGGRVHAALDPLAGPDDAAAFLRDVLVHEARLRTAPVSVNGEPGILAIADGNVLAVIATKITDGRIARLWVVRNPHKLGAWGPDASARP</sequence>
<protein>
    <submittedName>
        <fullName evidence="9">RNA polymerase sigma-70 factor (ECF subfamily)</fullName>
    </submittedName>
</protein>
<dbReference type="Gene3D" id="3.10.450.50">
    <property type="match status" value="1"/>
</dbReference>
<keyword evidence="10" id="KW-1185">Reference proteome</keyword>
<dbReference type="Gene3D" id="1.10.10.10">
    <property type="entry name" value="Winged helix-like DNA-binding domain superfamily/Winged helix DNA-binding domain"/>
    <property type="match status" value="1"/>
</dbReference>
<feature type="domain" description="RNA polymerase sigma factor 70 region 4 type 2" evidence="7">
    <location>
        <begin position="117"/>
        <end position="165"/>
    </location>
</feature>
<feature type="domain" description="RNA polymerase sigma-70 region 2" evidence="6">
    <location>
        <begin position="14"/>
        <end position="74"/>
    </location>
</feature>
<dbReference type="InterPro" id="IPR037401">
    <property type="entry name" value="SnoaL-like"/>
</dbReference>
<feature type="domain" description="SnoaL-like" evidence="8">
    <location>
        <begin position="184"/>
        <end position="268"/>
    </location>
</feature>
<dbReference type="Pfam" id="PF12680">
    <property type="entry name" value="SnoaL_2"/>
    <property type="match status" value="1"/>
</dbReference>
<proteinExistence type="inferred from homology"/>
<dbReference type="InterPro" id="IPR013324">
    <property type="entry name" value="RNA_pol_sigma_r3/r4-like"/>
</dbReference>
<dbReference type="SUPFAM" id="SSF54427">
    <property type="entry name" value="NTF2-like"/>
    <property type="match status" value="1"/>
</dbReference>
<organism evidence="9 10">
    <name type="scientific">Brooklawnia cerclae</name>
    <dbReference type="NCBI Taxonomy" id="349934"/>
    <lineage>
        <taxon>Bacteria</taxon>
        <taxon>Bacillati</taxon>
        <taxon>Actinomycetota</taxon>
        <taxon>Actinomycetes</taxon>
        <taxon>Propionibacteriales</taxon>
        <taxon>Propionibacteriaceae</taxon>
        <taxon>Brooklawnia</taxon>
    </lineage>
</organism>
<dbReference type="InterPro" id="IPR013249">
    <property type="entry name" value="RNA_pol_sigma70_r4_t2"/>
</dbReference>
<dbReference type="SUPFAM" id="SSF88946">
    <property type="entry name" value="Sigma2 domain of RNA polymerase sigma factors"/>
    <property type="match status" value="1"/>
</dbReference>
<dbReference type="InterPro" id="IPR036388">
    <property type="entry name" value="WH-like_DNA-bd_sf"/>
</dbReference>
<dbReference type="Gene3D" id="1.10.1740.10">
    <property type="match status" value="1"/>
</dbReference>
<dbReference type="InterPro" id="IPR032710">
    <property type="entry name" value="NTF2-like_dom_sf"/>
</dbReference>
<reference evidence="9 10" key="1">
    <citation type="submission" date="2020-02" db="EMBL/GenBank/DDBJ databases">
        <title>Sequencing the genomes of 1000 actinobacteria strains.</title>
        <authorList>
            <person name="Klenk H.-P."/>
        </authorList>
    </citation>
    <scope>NUCLEOTIDE SEQUENCE [LARGE SCALE GENOMIC DNA]</scope>
    <source>
        <strain evidence="9 10">DSM 19609</strain>
    </source>
</reference>
<dbReference type="Pfam" id="PF04542">
    <property type="entry name" value="Sigma70_r2"/>
    <property type="match status" value="1"/>
</dbReference>
<dbReference type="InterPro" id="IPR013325">
    <property type="entry name" value="RNA_pol_sigma_r2"/>
</dbReference>
<dbReference type="EMBL" id="JAAMOZ010000001">
    <property type="protein sequence ID" value="NIH56444.1"/>
    <property type="molecule type" value="Genomic_DNA"/>
</dbReference>
<accession>A0ABX0SEX4</accession>
<name>A0ABX0SEX4_9ACTN</name>
<dbReference type="PANTHER" id="PTHR30173:SF43">
    <property type="entry name" value="ECF RNA POLYMERASE SIGMA FACTOR SIGI-RELATED"/>
    <property type="match status" value="1"/>
</dbReference>
<evidence type="ECO:0000256" key="2">
    <source>
        <dbReference type="ARBA" id="ARBA00011344"/>
    </source>
</evidence>
<evidence type="ECO:0000313" key="10">
    <source>
        <dbReference type="Proteomes" id="UP000749311"/>
    </source>
</evidence>
<evidence type="ECO:0000259" key="6">
    <source>
        <dbReference type="Pfam" id="PF04542"/>
    </source>
</evidence>
<evidence type="ECO:0000259" key="7">
    <source>
        <dbReference type="Pfam" id="PF08281"/>
    </source>
</evidence>
<evidence type="ECO:0000313" key="9">
    <source>
        <dbReference type="EMBL" id="NIH56444.1"/>
    </source>
</evidence>
<evidence type="ECO:0000256" key="1">
    <source>
        <dbReference type="ARBA" id="ARBA00010641"/>
    </source>
</evidence>